<dbReference type="EMBL" id="JAAMPC010000013">
    <property type="protein sequence ID" value="KAG2272884.1"/>
    <property type="molecule type" value="Genomic_DNA"/>
</dbReference>
<reference evidence="1 2" key="1">
    <citation type="submission" date="2020-02" db="EMBL/GenBank/DDBJ databases">
        <authorList>
            <person name="Ma Q."/>
            <person name="Huang Y."/>
            <person name="Song X."/>
            <person name="Pei D."/>
        </authorList>
    </citation>
    <scope>NUCLEOTIDE SEQUENCE [LARGE SCALE GENOMIC DNA]</scope>
    <source>
        <strain evidence="1">Sxm20200214</strain>
        <tissue evidence="1">Leaf</tissue>
    </source>
</reference>
<comment type="caution">
    <text evidence="1">The sequence shown here is derived from an EMBL/GenBank/DDBJ whole genome shotgun (WGS) entry which is preliminary data.</text>
</comment>
<accession>A0A8X7QLY8</accession>
<name>A0A8X7QLY8_BRACI</name>
<keyword evidence="2" id="KW-1185">Reference proteome</keyword>
<organism evidence="1 2">
    <name type="scientific">Brassica carinata</name>
    <name type="common">Ethiopian mustard</name>
    <name type="synonym">Abyssinian cabbage</name>
    <dbReference type="NCBI Taxonomy" id="52824"/>
    <lineage>
        <taxon>Eukaryota</taxon>
        <taxon>Viridiplantae</taxon>
        <taxon>Streptophyta</taxon>
        <taxon>Embryophyta</taxon>
        <taxon>Tracheophyta</taxon>
        <taxon>Spermatophyta</taxon>
        <taxon>Magnoliopsida</taxon>
        <taxon>eudicotyledons</taxon>
        <taxon>Gunneridae</taxon>
        <taxon>Pentapetalae</taxon>
        <taxon>rosids</taxon>
        <taxon>malvids</taxon>
        <taxon>Brassicales</taxon>
        <taxon>Brassicaceae</taxon>
        <taxon>Brassiceae</taxon>
        <taxon>Brassica</taxon>
    </lineage>
</organism>
<dbReference type="AlphaFoldDB" id="A0A8X7QLY8"/>
<evidence type="ECO:0000313" key="2">
    <source>
        <dbReference type="Proteomes" id="UP000886595"/>
    </source>
</evidence>
<evidence type="ECO:0000313" key="1">
    <source>
        <dbReference type="EMBL" id="KAG2272884.1"/>
    </source>
</evidence>
<sequence length="163" mass="17456">MFVEGLVGSANVFVGEANSILLTFSSGIEIISCSESSVALAVLFEDSGSETSIGVPKEISPLLSSISLVFNLVLLFLHPDLHALTALNTVSQPPQRRGSLLTALCASHQLSWRVHLCKIIWLRHGNVDSRSICLTVATSSQSKYVKLNCLYAVVKVARLSSSA</sequence>
<dbReference type="Proteomes" id="UP000886595">
    <property type="component" value="Unassembled WGS sequence"/>
</dbReference>
<gene>
    <name evidence="1" type="ORF">Bca52824_067439</name>
</gene>
<protein>
    <submittedName>
        <fullName evidence="1">Uncharacterized protein</fullName>
    </submittedName>
</protein>
<proteinExistence type="predicted"/>